<proteinExistence type="predicted"/>
<dbReference type="Proteomes" id="UP000547973">
    <property type="component" value="Unassembled WGS sequence"/>
</dbReference>
<protein>
    <recommendedName>
        <fullName evidence="3">DUF2505 domain-containing protein</fullName>
    </recommendedName>
</protein>
<sequence>MRITYEHRFTAPLDDVVAMMGDEEFAAIRANASGALECDTFVDHAEDGSFTMVMRCTMPTTAIPAEFRAFVGSSLAVRYTEVWSAPENGGDRDDREGTFAFEIPGTPGHARGAVVLRADGDGTAFGLAGDVHAPVAIVGAVVERAVAAAIEQGLPGQLAAADAWLAAK</sequence>
<dbReference type="OrthoDB" id="3266819at2"/>
<evidence type="ECO:0000313" key="1">
    <source>
        <dbReference type="EMBL" id="NYI40771.1"/>
    </source>
</evidence>
<accession>A0A7Z0CGT1</accession>
<dbReference type="EMBL" id="JACBZO010000001">
    <property type="protein sequence ID" value="NYI40771.1"/>
    <property type="molecule type" value="Genomic_DNA"/>
</dbReference>
<comment type="caution">
    <text evidence="1">The sequence shown here is derived from an EMBL/GenBank/DDBJ whole genome shotgun (WGS) entry which is preliminary data.</text>
</comment>
<name>A0A7Z0CGT1_9MICO</name>
<evidence type="ECO:0008006" key="3">
    <source>
        <dbReference type="Google" id="ProtNLM"/>
    </source>
</evidence>
<dbReference type="Pfam" id="PF10698">
    <property type="entry name" value="DUF2505"/>
    <property type="match status" value="1"/>
</dbReference>
<dbReference type="RefSeq" id="WP_062074473.1">
    <property type="nucleotide sequence ID" value="NZ_BBRC01000003.1"/>
</dbReference>
<gene>
    <name evidence="1" type="ORF">BKA03_000890</name>
</gene>
<organism evidence="1 2">
    <name type="scientific">Demequina lutea</name>
    <dbReference type="NCBI Taxonomy" id="431489"/>
    <lineage>
        <taxon>Bacteria</taxon>
        <taxon>Bacillati</taxon>
        <taxon>Actinomycetota</taxon>
        <taxon>Actinomycetes</taxon>
        <taxon>Micrococcales</taxon>
        <taxon>Demequinaceae</taxon>
        <taxon>Demequina</taxon>
    </lineage>
</organism>
<dbReference type="InterPro" id="IPR019639">
    <property type="entry name" value="DUF2505"/>
</dbReference>
<reference evidence="1 2" key="1">
    <citation type="submission" date="2020-07" db="EMBL/GenBank/DDBJ databases">
        <title>Sequencing the genomes of 1000 actinobacteria strains.</title>
        <authorList>
            <person name="Klenk H.-P."/>
        </authorList>
    </citation>
    <scope>NUCLEOTIDE SEQUENCE [LARGE SCALE GENOMIC DNA]</scope>
    <source>
        <strain evidence="1 2">DSM 19970</strain>
    </source>
</reference>
<evidence type="ECO:0000313" key="2">
    <source>
        <dbReference type="Proteomes" id="UP000547973"/>
    </source>
</evidence>
<dbReference type="AlphaFoldDB" id="A0A7Z0CGT1"/>
<keyword evidence="2" id="KW-1185">Reference proteome</keyword>